<protein>
    <recommendedName>
        <fullName evidence="2">LsmAD domain-containing protein</fullName>
    </recommendedName>
</protein>
<feature type="domain" description="LsmAD" evidence="2">
    <location>
        <begin position="224"/>
        <end position="295"/>
    </location>
</feature>
<feature type="compositionally biased region" description="Polar residues" evidence="1">
    <location>
        <begin position="1"/>
        <end position="16"/>
    </location>
</feature>
<dbReference type="InterPro" id="IPR025852">
    <property type="entry name" value="SM_dom_ATX"/>
</dbReference>
<dbReference type="InterPro" id="IPR045117">
    <property type="entry name" value="ATXN2-like"/>
</dbReference>
<reference evidence="3" key="1">
    <citation type="journal article" date="2013" name="J. Plant Res.">
        <title>Effect of fungi and light on seed germination of three Opuntia species from semiarid lands of central Mexico.</title>
        <authorList>
            <person name="Delgado-Sanchez P."/>
            <person name="Jimenez-Bremont J.F."/>
            <person name="Guerrero-Gonzalez Mde L."/>
            <person name="Flores J."/>
        </authorList>
    </citation>
    <scope>NUCLEOTIDE SEQUENCE</scope>
    <source>
        <tissue evidence="3">Cladode</tissue>
    </source>
</reference>
<feature type="compositionally biased region" description="Low complexity" evidence="1">
    <location>
        <begin position="491"/>
        <end position="511"/>
    </location>
</feature>
<dbReference type="EMBL" id="GISG01281954">
    <property type="protein sequence ID" value="MBA4678997.1"/>
    <property type="molecule type" value="Transcribed_RNA"/>
</dbReference>
<dbReference type="AlphaFoldDB" id="A0A7C9AZM8"/>
<dbReference type="GO" id="GO:0010494">
    <property type="term" value="C:cytoplasmic stress granule"/>
    <property type="evidence" value="ECO:0007669"/>
    <property type="project" value="TreeGrafter"/>
</dbReference>
<evidence type="ECO:0000259" key="2">
    <source>
        <dbReference type="SMART" id="SM01272"/>
    </source>
</evidence>
<dbReference type="SMART" id="SM01272">
    <property type="entry name" value="LsmAD"/>
    <property type="match status" value="1"/>
</dbReference>
<name>A0A7C9AZM8_OPUST</name>
<evidence type="ECO:0000256" key="1">
    <source>
        <dbReference type="SAM" id="MobiDB-lite"/>
    </source>
</evidence>
<dbReference type="GO" id="GO:0034063">
    <property type="term" value="P:stress granule assembly"/>
    <property type="evidence" value="ECO:0007669"/>
    <property type="project" value="TreeGrafter"/>
</dbReference>
<evidence type="ECO:0000313" key="3">
    <source>
        <dbReference type="EMBL" id="MBA4678997.1"/>
    </source>
</evidence>
<dbReference type="PANTHER" id="PTHR12854">
    <property type="entry name" value="ATAXIN 2-RELATED"/>
    <property type="match status" value="1"/>
</dbReference>
<feature type="region of interest" description="Disordered" evidence="1">
    <location>
        <begin position="426"/>
        <end position="544"/>
    </location>
</feature>
<dbReference type="InterPro" id="IPR009818">
    <property type="entry name" value="PAM2_motif"/>
</dbReference>
<feature type="region of interest" description="Disordered" evidence="1">
    <location>
        <begin position="1"/>
        <end position="41"/>
    </location>
</feature>
<reference evidence="3" key="2">
    <citation type="submission" date="2020-07" db="EMBL/GenBank/DDBJ databases">
        <authorList>
            <person name="Vera ALvarez R."/>
            <person name="Arias-Moreno D.M."/>
            <person name="Jimenez-Jacinto V."/>
            <person name="Jimenez-Bremont J.F."/>
            <person name="Swaminathan K."/>
            <person name="Moose S.P."/>
            <person name="Guerrero-Gonzalez M.L."/>
            <person name="Marino-Ramirez L."/>
            <person name="Landsman D."/>
            <person name="Rodriguez-Kessler M."/>
            <person name="Delgado-Sanchez P."/>
        </authorList>
    </citation>
    <scope>NUCLEOTIDE SEQUENCE</scope>
    <source>
        <tissue evidence="3">Cladode</tissue>
    </source>
</reference>
<feature type="region of interest" description="Disordered" evidence="1">
    <location>
        <begin position="366"/>
        <end position="385"/>
    </location>
</feature>
<feature type="compositionally biased region" description="Basic and acidic residues" evidence="1">
    <location>
        <begin position="447"/>
        <end position="463"/>
    </location>
</feature>
<dbReference type="Pfam" id="PF07145">
    <property type="entry name" value="PAM2"/>
    <property type="match status" value="1"/>
</dbReference>
<organism evidence="3">
    <name type="scientific">Opuntia streptacantha</name>
    <name type="common">Prickly pear cactus</name>
    <name type="synonym">Opuntia cardona</name>
    <dbReference type="NCBI Taxonomy" id="393608"/>
    <lineage>
        <taxon>Eukaryota</taxon>
        <taxon>Viridiplantae</taxon>
        <taxon>Streptophyta</taxon>
        <taxon>Embryophyta</taxon>
        <taxon>Tracheophyta</taxon>
        <taxon>Spermatophyta</taxon>
        <taxon>Magnoliopsida</taxon>
        <taxon>eudicotyledons</taxon>
        <taxon>Gunneridae</taxon>
        <taxon>Pentapetalae</taxon>
        <taxon>Caryophyllales</taxon>
        <taxon>Cactineae</taxon>
        <taxon>Cactaceae</taxon>
        <taxon>Opuntioideae</taxon>
        <taxon>Opuntia</taxon>
    </lineage>
</organism>
<accession>A0A7C9AZM8</accession>
<sequence>MNMQQAVQPKSSTNGFSRRRVDKDNSGRTKNKLQPGKSNASRAAVSNAVVVNGSKIGGCENPSRDWLVYLTACFIGHHVEVQVKNGSVFSGIFHATNADKDFGIVLKMARLTKDVSSRGQKAAHDSVSKALAKTLIIASHEFVQLVAKDVSVAEDGLSSELQGERQGDILLDSYISQSRHVKGERELERWVPDEDVPQRPELENIFDSAWAGGWDQFKVNEKLFGVKSTFNEELYTTKLERGPQTKELEEVAMRIAREIEGEETQDLHLAEERGACALGDLDIDEETKYSSVYRGVDDSGYEEEDILLTSRDIDTFGDSAVPAFSRSFADVTGGKSGKSFEVSRASSASSSKADDTQPLHYKANQELYRSGSLPSDDSSRADPSFEDDWRVQENHIDEQAGNAIVEETSNLGVETAKLVDLQSSLDAKRDGSGVSSVAPKYSNASTKVDEKTTTGEPTEDKSGKVPVAAETTRSRGRSVSSASLMSDGGTAASAPSAPALSPSSSVGSLSSEKSTLNPNAKEFKLNPNAKSFVPSQTSSLRPMSPVNDGSFYYPTAMPTVPHMHGVPVGIGVGPSYVGPQHMLFNPQAAAVQPPQAYFPANGPQYGQQMILGHPRQVMYMPGYPAEMPYKGREY</sequence>
<proteinExistence type="predicted"/>
<dbReference type="Gene3D" id="2.30.30.100">
    <property type="match status" value="1"/>
</dbReference>
<dbReference type="InterPro" id="IPR009604">
    <property type="entry name" value="LsmAD_domain"/>
</dbReference>
<dbReference type="Pfam" id="PF06741">
    <property type="entry name" value="LsmAD"/>
    <property type="match status" value="1"/>
</dbReference>
<dbReference type="Pfam" id="PF14438">
    <property type="entry name" value="SM-ATX"/>
    <property type="match status" value="1"/>
</dbReference>
<dbReference type="PANTHER" id="PTHR12854:SF7">
    <property type="entry name" value="ATAXIN-2 HOMOLOG"/>
    <property type="match status" value="1"/>
</dbReference>
<dbReference type="GO" id="GO:0003729">
    <property type="term" value="F:mRNA binding"/>
    <property type="evidence" value="ECO:0007669"/>
    <property type="project" value="TreeGrafter"/>
</dbReference>